<evidence type="ECO:0000313" key="3">
    <source>
        <dbReference type="Proteomes" id="UP000281553"/>
    </source>
</evidence>
<keyword evidence="3" id="KW-1185">Reference proteome</keyword>
<evidence type="ECO:0000256" key="1">
    <source>
        <dbReference type="SAM" id="MobiDB-lite"/>
    </source>
</evidence>
<dbReference type="Proteomes" id="UP000281553">
    <property type="component" value="Unassembled WGS sequence"/>
</dbReference>
<feature type="region of interest" description="Disordered" evidence="1">
    <location>
        <begin position="1"/>
        <end position="54"/>
    </location>
</feature>
<dbReference type="AlphaFoldDB" id="A0A3P7LHX4"/>
<organism evidence="2 3">
    <name type="scientific">Dibothriocephalus latus</name>
    <name type="common">Fish tapeworm</name>
    <name type="synonym">Diphyllobothrium latum</name>
    <dbReference type="NCBI Taxonomy" id="60516"/>
    <lineage>
        <taxon>Eukaryota</taxon>
        <taxon>Metazoa</taxon>
        <taxon>Spiralia</taxon>
        <taxon>Lophotrochozoa</taxon>
        <taxon>Platyhelminthes</taxon>
        <taxon>Cestoda</taxon>
        <taxon>Eucestoda</taxon>
        <taxon>Diphyllobothriidea</taxon>
        <taxon>Diphyllobothriidae</taxon>
        <taxon>Dibothriocephalus</taxon>
    </lineage>
</organism>
<gene>
    <name evidence="2" type="ORF">DILT_LOCUS5319</name>
</gene>
<sequence length="74" mass="8069">MGQSLQDSTEPLGEQVSKPGAQTASRKTAEEEDEEGNGSPPTVVVPSNSDPTYWEPYKTMIQVGQNKLEKFTLV</sequence>
<proteinExistence type="predicted"/>
<evidence type="ECO:0000313" key="2">
    <source>
        <dbReference type="EMBL" id="VDN09488.1"/>
    </source>
</evidence>
<dbReference type="OrthoDB" id="6256217at2759"/>
<dbReference type="EMBL" id="UYRU01047159">
    <property type="protein sequence ID" value="VDN09488.1"/>
    <property type="molecule type" value="Genomic_DNA"/>
</dbReference>
<reference evidence="2 3" key="1">
    <citation type="submission" date="2018-11" db="EMBL/GenBank/DDBJ databases">
        <authorList>
            <consortium name="Pathogen Informatics"/>
        </authorList>
    </citation>
    <scope>NUCLEOTIDE SEQUENCE [LARGE SCALE GENOMIC DNA]</scope>
</reference>
<protein>
    <submittedName>
        <fullName evidence="2">Uncharacterized protein</fullName>
    </submittedName>
</protein>
<name>A0A3P7LHX4_DIBLA</name>
<accession>A0A3P7LHX4</accession>